<dbReference type="InterPro" id="IPR018120">
    <property type="entry name" value="Glyco_hydro_1_AS"/>
</dbReference>
<dbReference type="KEGG" id="bbel:109468489"/>
<keyword evidence="9" id="KW-1133">Transmembrane helix</keyword>
<dbReference type="InterPro" id="IPR033132">
    <property type="entry name" value="GH_1_N_CS"/>
</dbReference>
<evidence type="ECO:0000256" key="8">
    <source>
        <dbReference type="RuleBase" id="RU004468"/>
    </source>
</evidence>
<evidence type="ECO:0000256" key="4">
    <source>
        <dbReference type="ARBA" id="ARBA00022801"/>
    </source>
</evidence>
<dbReference type="PANTHER" id="PTHR10353">
    <property type="entry name" value="GLYCOSYL HYDROLASE"/>
    <property type="match status" value="1"/>
</dbReference>
<keyword evidence="6 8" id="KW-0326">Glycosidase</keyword>
<keyword evidence="4 8" id="KW-0378">Hydrolase</keyword>
<accession>A0A6P4YUG6</accession>
<feature type="active site" description="Nucleophile" evidence="7">
    <location>
        <position position="998"/>
    </location>
</feature>
<evidence type="ECO:0000256" key="9">
    <source>
        <dbReference type="SAM" id="Phobius"/>
    </source>
</evidence>
<reference evidence="12" key="1">
    <citation type="submission" date="2025-08" db="UniProtKB">
        <authorList>
            <consortium name="RefSeq"/>
        </authorList>
    </citation>
    <scope>IDENTIFICATION</scope>
    <source>
        <tissue evidence="12">Gonad</tissue>
    </source>
</reference>
<dbReference type="Gene3D" id="3.20.20.80">
    <property type="entry name" value="Glycosidases"/>
    <property type="match status" value="2"/>
</dbReference>
<feature type="signal peptide" evidence="10">
    <location>
        <begin position="1"/>
        <end position="22"/>
    </location>
</feature>
<dbReference type="GeneID" id="109468489"/>
<dbReference type="GO" id="GO:0004553">
    <property type="term" value="F:hydrolase activity, hydrolyzing O-glycosyl compounds"/>
    <property type="evidence" value="ECO:0007669"/>
    <property type="project" value="InterPro"/>
</dbReference>
<sequence length="1147" mass="131088">MAPEKLAMFLLGVYLVVTPVLGVYDRDRDALLKGTFPEDFIWSSASAAYQIEGAWNASGKGPSVWDTLAHQGNRQDTGDVACDSYHKYPEDVQLMKQMGLKYYRFSISWPRIFPTGEQQDGVNQDGVRYYNALIDELIANDITPMVTLFHWDLPQVLQDRYGGFLNNLTTNSTVIHDLFGDYARFCYRNFGDRVKYWITFNDPWIIALEGYGIGTYPPMLTDPAGQYIAGHNIILAHARAYHIYNDEFRATQNGKVSIALSCDWAEPKLPHQPASVAAADRYVQFFLGWFAHPIYKNGDYPEVMKTTLARKALEEGRTSSRLPEFTSQQKSYIRGTADFFALNFYTTVEVEDKGHIVTDNPTYFTDIDVIKDHPADWPQSPFGWLYVVPWGLRRALGFIRNEYGDPDIFITENGRPDHDRDPPILMDMDRICTYMMYTNEVMKARNLDNVKVKAYTAWSLLDGFEWMPGYTVRFGLYYVDFSDPDRKRYPKASSIFYKQLVRNNGFPEGSEFTKYVETMWDVCHRTPQAGLHGRTGGASQISPLVSLFLAIPVVVAYSFISLTTVKLNMLTYICHFAASLVPVGFIMAPEKFVFFLLGVFLVFTPAYGAYDKERDALHKGTFPDDFIWSSATAAYQIEGAWNVSDKGPSIWDTLAHQGKVNNRDTGDVACDSYNKYPEDVQLMKQMGLKYYRFSISWPRIFPTGEQQDGVNADGVRYYNALIDELIANDITPMVTLFHWDLPQVLQDRYGGFLNNLTTNSTAIHDLFGDYARFCYRNFGNRVKYWITFNEPWITAWLGYGIGNFAPQHNEPATGQYKAAHNIILSHAKAYHIYDDEFRATQNGKVGITLNCDWGTPKTPADTEAATRYVQFFLGWFAHPIYKNGDYPEVMKTTLARKAQEEGRPTSRLPEFTEEQKAYVSHTSDFFGLNHYTTVEVTDTCCSEIADPNYDTDKDVHTGHAADWPVAASVWLYVVPWGIRNLLGFIRDEYGDPDVYVTENGRSDHDQDPGIMMDMDRICYYMMYTNEVMKAHNLDNVKVKAYTAWSLLDNFEWLSGYSERFGLHFVDFNDPERTRYPKASSVFFKQLVRNNGYPEGSEFTKYVENMWYFCHNTTEAEVNGPAGGASTISSLFSLFLAIPILVVCHFIA</sequence>
<dbReference type="GO" id="GO:0005975">
    <property type="term" value="P:carbohydrate metabolic process"/>
    <property type="evidence" value="ECO:0007669"/>
    <property type="project" value="InterPro"/>
</dbReference>
<comment type="subunit">
    <text evidence="2">Homodimer.</text>
</comment>
<dbReference type="Pfam" id="PF00232">
    <property type="entry name" value="Glyco_hydro_1"/>
    <property type="match status" value="2"/>
</dbReference>
<keyword evidence="10" id="KW-0732">Signal</keyword>
<evidence type="ECO:0000256" key="2">
    <source>
        <dbReference type="ARBA" id="ARBA00011738"/>
    </source>
</evidence>
<dbReference type="PRINTS" id="PR00131">
    <property type="entry name" value="GLHYDRLASE1"/>
</dbReference>
<evidence type="ECO:0000256" key="10">
    <source>
        <dbReference type="SAM" id="SignalP"/>
    </source>
</evidence>
<evidence type="ECO:0000256" key="1">
    <source>
        <dbReference type="ARBA" id="ARBA00010838"/>
    </source>
</evidence>
<dbReference type="AlphaFoldDB" id="A0A6P4YUG6"/>
<dbReference type="InterPro" id="IPR001360">
    <property type="entry name" value="Glyco_hydro_1"/>
</dbReference>
<evidence type="ECO:0000256" key="6">
    <source>
        <dbReference type="ARBA" id="ARBA00023295"/>
    </source>
</evidence>
<comment type="similarity">
    <text evidence="1">Belongs to the glycosyl hydrolase 1 family.</text>
</comment>
<dbReference type="PROSITE" id="PS00572">
    <property type="entry name" value="GLYCOSYL_HYDROL_F1_1"/>
    <property type="match status" value="1"/>
</dbReference>
<dbReference type="PANTHER" id="PTHR10353:SF36">
    <property type="entry name" value="LP05116P"/>
    <property type="match status" value="1"/>
</dbReference>
<dbReference type="Proteomes" id="UP000515135">
    <property type="component" value="Unplaced"/>
</dbReference>
<organism evidence="11 12">
    <name type="scientific">Branchiostoma belcheri</name>
    <name type="common">Amphioxus</name>
    <dbReference type="NCBI Taxonomy" id="7741"/>
    <lineage>
        <taxon>Eukaryota</taxon>
        <taxon>Metazoa</taxon>
        <taxon>Chordata</taxon>
        <taxon>Cephalochordata</taxon>
        <taxon>Leptocardii</taxon>
        <taxon>Amphioxiformes</taxon>
        <taxon>Branchiostomatidae</taxon>
        <taxon>Branchiostoma</taxon>
    </lineage>
</organism>
<dbReference type="EC" id="3.2.1.21" evidence="3"/>
<feature type="chain" id="PRO_5028462483" description="beta-glucosidase" evidence="10">
    <location>
        <begin position="23"/>
        <end position="1147"/>
    </location>
</feature>
<gene>
    <name evidence="12" type="primary">LOC109468489</name>
</gene>
<evidence type="ECO:0000256" key="7">
    <source>
        <dbReference type="PROSITE-ProRule" id="PRU10055"/>
    </source>
</evidence>
<proteinExistence type="inferred from homology"/>
<name>A0A6P4YUG6_BRABE</name>
<dbReference type="RefSeq" id="XP_019622292.1">
    <property type="nucleotide sequence ID" value="XM_019766733.1"/>
</dbReference>
<feature type="transmembrane region" description="Helical" evidence="9">
    <location>
        <begin position="567"/>
        <end position="586"/>
    </location>
</feature>
<dbReference type="PROSITE" id="PS00653">
    <property type="entry name" value="GLYCOSYL_HYDROL_F1_2"/>
    <property type="match status" value="2"/>
</dbReference>
<keyword evidence="9" id="KW-0812">Transmembrane</keyword>
<evidence type="ECO:0000313" key="11">
    <source>
        <dbReference type="Proteomes" id="UP000515135"/>
    </source>
</evidence>
<dbReference type="OrthoDB" id="10026829at2759"/>
<dbReference type="InterPro" id="IPR017853">
    <property type="entry name" value="GH"/>
</dbReference>
<dbReference type="FunFam" id="3.20.20.80:FF:000013">
    <property type="entry name" value="lactase-phlorizin hydrolase"/>
    <property type="match status" value="2"/>
</dbReference>
<feature type="transmembrane region" description="Helical" evidence="9">
    <location>
        <begin position="541"/>
        <end position="560"/>
    </location>
</feature>
<dbReference type="SUPFAM" id="SSF51445">
    <property type="entry name" value="(Trans)glycosidases"/>
    <property type="match status" value="2"/>
</dbReference>
<keyword evidence="5" id="KW-0325">Glycoprotein</keyword>
<evidence type="ECO:0000256" key="5">
    <source>
        <dbReference type="ARBA" id="ARBA00023180"/>
    </source>
</evidence>
<evidence type="ECO:0000313" key="12">
    <source>
        <dbReference type="RefSeq" id="XP_019622292.1"/>
    </source>
</evidence>
<evidence type="ECO:0000256" key="3">
    <source>
        <dbReference type="ARBA" id="ARBA00012744"/>
    </source>
</evidence>
<keyword evidence="11" id="KW-1185">Reference proteome</keyword>
<keyword evidence="9" id="KW-0472">Membrane</keyword>
<protein>
    <recommendedName>
        <fullName evidence="3">beta-glucosidase</fullName>
        <ecNumber evidence="3">3.2.1.21</ecNumber>
    </recommendedName>
</protein>